<dbReference type="RefSeq" id="WP_144409348.1">
    <property type="nucleotide sequence ID" value="NZ_CP011144.1"/>
</dbReference>
<gene>
    <name evidence="2" type="ORF">WQ53_15500</name>
</gene>
<reference evidence="2 3" key="1">
    <citation type="journal article" date="2015" name="Genome Announc.">
        <title>Complete Genome Sequence of Pseudoxanthomonas suwonensis Strain J1, a Cellulose-Degrading Bacterium Isolated from Leaf- and Wood-Enriched Soil.</title>
        <authorList>
            <person name="Hou L."/>
            <person name="Jiang J."/>
            <person name="Xu Z."/>
            <person name="Zhou Y."/>
            <person name="Leung F.C."/>
        </authorList>
    </citation>
    <scope>NUCLEOTIDE SEQUENCE [LARGE SCALE GENOMIC DNA]</scope>
    <source>
        <strain evidence="2 3">J1</strain>
    </source>
</reference>
<keyword evidence="1" id="KW-1133">Transmembrane helix</keyword>
<dbReference type="EMBL" id="CP011144">
    <property type="protein sequence ID" value="AKC87961.1"/>
    <property type="molecule type" value="Genomic_DNA"/>
</dbReference>
<organism evidence="2 3">
    <name type="scientific">Pseudoxanthomonas suwonensis</name>
    <dbReference type="NCBI Taxonomy" id="314722"/>
    <lineage>
        <taxon>Bacteria</taxon>
        <taxon>Pseudomonadati</taxon>
        <taxon>Pseudomonadota</taxon>
        <taxon>Gammaproteobacteria</taxon>
        <taxon>Lysobacterales</taxon>
        <taxon>Lysobacteraceae</taxon>
        <taxon>Pseudoxanthomonas</taxon>
    </lineage>
</organism>
<proteinExistence type="predicted"/>
<feature type="transmembrane region" description="Helical" evidence="1">
    <location>
        <begin position="295"/>
        <end position="315"/>
    </location>
</feature>
<feature type="transmembrane region" description="Helical" evidence="1">
    <location>
        <begin position="321"/>
        <end position="340"/>
    </location>
</feature>
<accession>A0A0E3UPD3</accession>
<sequence>MTRADTQEAPLLAHSLVVGVTGHRKLRDTDLPALQSRVSSFLQELQARYPRLPVVLLSSLAEGSDQLAAQAALDLGIRVVAPLPLPERMYREDFEDPQALDGFGQQLRQVEAIELPLEQGVWPEDVARPGPARDRQYARSGVFVSSHCHVLLALWDGKESGSTGGTAQVVRYHLHGTLGGAVERRYSADTLLGPDRESVVYHLPTARQGDTDTPPLPGRWLTAEDEIVSSYADPPPAFARMFARQSAFNVDRDKYAAEIAAQHEASPGARRCPIWRTFSAADWLARTCQRRVARVLWITYVLVALMGFTFFTYTHVISHDVVIYAFLTIFLVGFGVATLASRRQWQRKYLDYRTLAEGLRVQSYWRRAGLVQPGAPAFVHDNFLQKQDVELGWIRNVMRGASLDGMRVQVADDVAEVDAVIREWIGSAQSGGQLGYYSAASLRRERQHRRAETLGLVCITLGVGMSVVLALFARQFDDHLKHILVSVMGILSVAAAVHEAYMHKKADKELARQFRFMQRIFASARRLLDGARDKAEKRRILAALGEAALTEHAEWSLMHRDRPLPTSRI</sequence>
<feature type="transmembrane region" description="Helical" evidence="1">
    <location>
        <begin position="453"/>
        <end position="473"/>
    </location>
</feature>
<name>A0A0E3UPD3_9GAMM</name>
<dbReference type="Gene3D" id="3.40.50.450">
    <property type="match status" value="1"/>
</dbReference>
<dbReference type="PATRIC" id="fig|314722.6.peg.3357"/>
<dbReference type="Proteomes" id="UP000033067">
    <property type="component" value="Chromosome"/>
</dbReference>
<feature type="transmembrane region" description="Helical" evidence="1">
    <location>
        <begin position="479"/>
        <end position="498"/>
    </location>
</feature>
<protein>
    <recommendedName>
        <fullName evidence="4">SMODS and SLOG-associating 2TM effector domain-containing protein</fullName>
    </recommendedName>
</protein>
<keyword evidence="3" id="KW-1185">Reference proteome</keyword>
<dbReference type="AlphaFoldDB" id="A0A0E3UPD3"/>
<dbReference type="KEGG" id="psuw:WQ53_15500"/>
<evidence type="ECO:0000313" key="2">
    <source>
        <dbReference type="EMBL" id="AKC87961.1"/>
    </source>
</evidence>
<keyword evidence="1" id="KW-0472">Membrane</keyword>
<evidence type="ECO:0000256" key="1">
    <source>
        <dbReference type="SAM" id="Phobius"/>
    </source>
</evidence>
<dbReference type="SUPFAM" id="SSF102405">
    <property type="entry name" value="MCP/YpsA-like"/>
    <property type="match status" value="1"/>
</dbReference>
<dbReference type="OrthoDB" id="9150973at2"/>
<evidence type="ECO:0000313" key="3">
    <source>
        <dbReference type="Proteomes" id="UP000033067"/>
    </source>
</evidence>
<keyword evidence="1" id="KW-0812">Transmembrane</keyword>
<evidence type="ECO:0008006" key="4">
    <source>
        <dbReference type="Google" id="ProtNLM"/>
    </source>
</evidence>